<proteinExistence type="predicted"/>
<gene>
    <name evidence="1" type="ORF">FEM03_15615</name>
</gene>
<comment type="caution">
    <text evidence="1">The sequence shown here is derived from an EMBL/GenBank/DDBJ whole genome shotgun (WGS) entry which is preliminary data.</text>
</comment>
<dbReference type="AlphaFoldDB" id="A0A5R8KBQ7"/>
<accession>A0A5R8KBQ7</accession>
<organism evidence="1 2">
    <name type="scientific">Phragmitibacter flavus</name>
    <dbReference type="NCBI Taxonomy" id="2576071"/>
    <lineage>
        <taxon>Bacteria</taxon>
        <taxon>Pseudomonadati</taxon>
        <taxon>Verrucomicrobiota</taxon>
        <taxon>Verrucomicrobiia</taxon>
        <taxon>Verrucomicrobiales</taxon>
        <taxon>Verrucomicrobiaceae</taxon>
        <taxon>Phragmitibacter</taxon>
    </lineage>
</organism>
<name>A0A5R8KBQ7_9BACT</name>
<keyword evidence="2" id="KW-1185">Reference proteome</keyword>
<dbReference type="RefSeq" id="WP_138087213.1">
    <property type="nucleotide sequence ID" value="NZ_VAUV01000011.1"/>
</dbReference>
<evidence type="ECO:0000313" key="1">
    <source>
        <dbReference type="EMBL" id="TLD69753.1"/>
    </source>
</evidence>
<sequence length="73" mass="7766">MGTPSAQLTLAIPPRKASPPAKISLSKQLTVLRSPTRYGSVTISILAPYSPSEDTLTSRRESLTLAIDEALIS</sequence>
<dbReference type="Proteomes" id="UP000306196">
    <property type="component" value="Unassembled WGS sequence"/>
</dbReference>
<reference evidence="1 2" key="1">
    <citation type="submission" date="2019-05" db="EMBL/GenBank/DDBJ databases">
        <title>Verrucobacter flavum gen. nov., sp. nov. a new member of the family Verrucomicrobiaceae.</title>
        <authorList>
            <person name="Szuroczki S."/>
            <person name="Abbaszade G."/>
            <person name="Szabo A."/>
            <person name="Felfoldi T."/>
            <person name="Schumann P."/>
            <person name="Boka K."/>
            <person name="Keki Z."/>
            <person name="Toumi M."/>
            <person name="Toth E."/>
        </authorList>
    </citation>
    <scope>NUCLEOTIDE SEQUENCE [LARGE SCALE GENOMIC DNA]</scope>
    <source>
        <strain evidence="1 2">MG-N-17</strain>
    </source>
</reference>
<dbReference type="EMBL" id="VAUV01000011">
    <property type="protein sequence ID" value="TLD69753.1"/>
    <property type="molecule type" value="Genomic_DNA"/>
</dbReference>
<evidence type="ECO:0000313" key="2">
    <source>
        <dbReference type="Proteomes" id="UP000306196"/>
    </source>
</evidence>
<protein>
    <submittedName>
        <fullName evidence="1">Uncharacterized protein</fullName>
    </submittedName>
</protein>